<dbReference type="Gene3D" id="3.40.50.300">
    <property type="entry name" value="P-loop containing nucleotide triphosphate hydrolases"/>
    <property type="match status" value="1"/>
</dbReference>
<dbReference type="Pfam" id="PF00271">
    <property type="entry name" value="Helicase_C"/>
    <property type="match status" value="1"/>
</dbReference>
<dbReference type="GO" id="GO:0042393">
    <property type="term" value="F:histone binding"/>
    <property type="evidence" value="ECO:0007669"/>
    <property type="project" value="TreeGrafter"/>
</dbReference>
<gene>
    <name evidence="8" type="ORF">PNEJI1_003569</name>
</gene>
<dbReference type="GO" id="GO:0031011">
    <property type="term" value="C:Ino80 complex"/>
    <property type="evidence" value="ECO:0007669"/>
    <property type="project" value="UniProtKB-UniRule"/>
</dbReference>
<feature type="compositionally biased region" description="Polar residues" evidence="6">
    <location>
        <begin position="130"/>
        <end position="156"/>
    </location>
</feature>
<dbReference type="InParanoid" id="L0P792"/>
<dbReference type="STRING" id="1209962.L0P792"/>
<organism evidence="9">
    <name type="scientific">Pneumocystis jirovecii</name>
    <name type="common">Human pneumocystis pneumonia agent</name>
    <dbReference type="NCBI Taxonomy" id="42068"/>
    <lineage>
        <taxon>Eukaryota</taxon>
        <taxon>Fungi</taxon>
        <taxon>Dikarya</taxon>
        <taxon>Ascomycota</taxon>
        <taxon>Taphrinomycotina</taxon>
        <taxon>Pneumocystomycetes</taxon>
        <taxon>Pneumocystaceae</taxon>
        <taxon>Pneumocystis</taxon>
    </lineage>
</organism>
<dbReference type="CDD" id="cd18793">
    <property type="entry name" value="SF2_C_SNF"/>
    <property type="match status" value="1"/>
</dbReference>
<dbReference type="SUPFAM" id="SSF52540">
    <property type="entry name" value="P-loop containing nucleoside triphosphate hydrolases"/>
    <property type="match status" value="1"/>
</dbReference>
<dbReference type="PROSITE" id="PS51194">
    <property type="entry name" value="HELICASE_CTER"/>
    <property type="match status" value="1"/>
</dbReference>
<keyword evidence="3 5" id="KW-0378">Hydrolase</keyword>
<comment type="subcellular location">
    <subcellularLocation>
        <location evidence="1 5">Nucleus</location>
    </subcellularLocation>
</comment>
<keyword evidence="2" id="KW-0547">Nucleotide-binding</keyword>
<name>L0P792_PNEJI</name>
<evidence type="ECO:0000256" key="1">
    <source>
        <dbReference type="ARBA" id="ARBA00004123"/>
    </source>
</evidence>
<feature type="domain" description="Helicase C-terminal" evidence="7">
    <location>
        <begin position="1"/>
        <end position="105"/>
    </location>
</feature>
<feature type="region of interest" description="Disordered" evidence="6">
    <location>
        <begin position="121"/>
        <end position="156"/>
    </location>
</feature>
<reference evidence="8 9" key="1">
    <citation type="journal article" date="2012" name="MBio">
        <title>De novo assembly of the Pneumocystis jirovecii genome from a single bronchoalveolar lavage fluid specimen from a patient.</title>
        <authorList>
            <person name="Cisse O.H."/>
            <person name="Pagni M."/>
            <person name="Hauser P.M."/>
        </authorList>
    </citation>
    <scope>NUCLEOTIDE SEQUENCE [LARGE SCALE GENOMIC DNA]</scope>
    <source>
        <strain evidence="8 9">SE8</strain>
    </source>
</reference>
<proteinExistence type="inferred from homology"/>
<evidence type="ECO:0000256" key="2">
    <source>
        <dbReference type="ARBA" id="ARBA00022741"/>
    </source>
</evidence>
<evidence type="ECO:0000313" key="8">
    <source>
        <dbReference type="EMBL" id="CCJ28263.1"/>
    </source>
</evidence>
<feature type="non-terminal residue" evidence="8">
    <location>
        <position position="196"/>
    </location>
</feature>
<keyword evidence="5" id="KW-0234">DNA repair</keyword>
<keyword evidence="5" id="KW-0238">DNA-binding</keyword>
<evidence type="ECO:0000256" key="6">
    <source>
        <dbReference type="SAM" id="MobiDB-lite"/>
    </source>
</evidence>
<comment type="catalytic activity">
    <reaction evidence="5">
        <text>ATP + H2O = ADP + phosphate + H(+)</text>
        <dbReference type="Rhea" id="RHEA:13065"/>
        <dbReference type="ChEBI" id="CHEBI:15377"/>
        <dbReference type="ChEBI" id="CHEBI:15378"/>
        <dbReference type="ChEBI" id="CHEBI:30616"/>
        <dbReference type="ChEBI" id="CHEBI:43474"/>
        <dbReference type="ChEBI" id="CHEBI:456216"/>
    </reaction>
</comment>
<evidence type="ECO:0000313" key="9">
    <source>
        <dbReference type="Proteomes" id="UP000010422"/>
    </source>
</evidence>
<dbReference type="GO" id="GO:0006281">
    <property type="term" value="P:DNA repair"/>
    <property type="evidence" value="ECO:0007669"/>
    <property type="project" value="UniProtKB-UniRule"/>
</dbReference>
<dbReference type="EC" id="3.6.4.-" evidence="5"/>
<accession>L0P792</accession>
<comment type="domain">
    <text evidence="5">The DBINO region is involved in binding to DNA.</text>
</comment>
<dbReference type="InterPro" id="IPR050520">
    <property type="entry name" value="INO80/SWR1_helicase"/>
</dbReference>
<dbReference type="PANTHER" id="PTHR45685">
    <property type="entry name" value="HELICASE SRCAP-RELATED"/>
    <property type="match status" value="1"/>
</dbReference>
<evidence type="ECO:0000256" key="3">
    <source>
        <dbReference type="ARBA" id="ARBA00022801"/>
    </source>
</evidence>
<comment type="function">
    <text evidence="5">ATPase component of the INO80 complex which remodels chromatin by shifting nucleosomes and is involved in DNA repair.</text>
</comment>
<dbReference type="InterPro" id="IPR027417">
    <property type="entry name" value="P-loop_NTPase"/>
</dbReference>
<comment type="similarity">
    <text evidence="5">Belongs to the SNF2/RAD54 helicase family.</text>
</comment>
<dbReference type="GO" id="GO:0005524">
    <property type="term" value="F:ATP binding"/>
    <property type="evidence" value="ECO:0007669"/>
    <property type="project" value="UniProtKB-UniRule"/>
</dbReference>
<dbReference type="InterPro" id="IPR001650">
    <property type="entry name" value="Helicase_C-like"/>
</dbReference>
<dbReference type="VEuPathDB" id="FungiDB:PNEJI1_003569"/>
<keyword evidence="4 5" id="KW-0067">ATP-binding</keyword>
<dbReference type="GO" id="GO:0006338">
    <property type="term" value="P:chromatin remodeling"/>
    <property type="evidence" value="ECO:0007669"/>
    <property type="project" value="UniProtKB-UniRule"/>
</dbReference>
<dbReference type="GO" id="GO:0003677">
    <property type="term" value="F:DNA binding"/>
    <property type="evidence" value="ECO:0007669"/>
    <property type="project" value="UniProtKB-UniRule"/>
</dbReference>
<keyword evidence="5" id="KW-0227">DNA damage</keyword>
<protein>
    <recommendedName>
        <fullName evidence="5">Chromatin-remodeling ATPase INO80</fullName>
        <ecNumber evidence="5">3.6.4.-</ecNumber>
    </recommendedName>
</protein>
<dbReference type="InterPro" id="IPR049730">
    <property type="entry name" value="SNF2/RAD54-like_C"/>
</dbReference>
<evidence type="ECO:0000259" key="7">
    <source>
        <dbReference type="PROSITE" id="PS51194"/>
    </source>
</evidence>
<dbReference type="EMBL" id="CAKM01000038">
    <property type="protein sequence ID" value="CCJ28263.1"/>
    <property type="molecule type" value="Genomic_DNA"/>
</dbReference>
<dbReference type="AlphaFoldDB" id="L0P792"/>
<evidence type="ECO:0000256" key="5">
    <source>
        <dbReference type="RuleBase" id="RU368001"/>
    </source>
</evidence>
<dbReference type="Proteomes" id="UP000010422">
    <property type="component" value="Unassembled WGS sequence"/>
</dbReference>
<comment type="subunit">
    <text evidence="5">Component of the INO80 chromatin-remodeling complex.</text>
</comment>
<comment type="caution">
    <text evidence="8">The sequence shown here is derived from an EMBL/GenBank/DDBJ whole genome shotgun (WGS) entry which is preliminary data.</text>
</comment>
<evidence type="ECO:0000256" key="4">
    <source>
        <dbReference type="ARBA" id="ARBA00022840"/>
    </source>
</evidence>
<sequence>MVNDWQTRPEIFVFLLSTRAGGLGINLTAADTVIFYDSDWNPSSDAQATDRAHRIGQMKQVTVYRFVTRGTIEERILERAKQKQQVQNIVISGGKSVEFGKNHREVVSWLLNDNELKKIQERQNQKDKLNTSQKGNSKKSIGNQINQSLNDVNSDLDTTNNQMLKINDLYHQNEENFDSLNSIQPVFKKYSKGKKA</sequence>
<dbReference type="PANTHER" id="PTHR45685:SF2">
    <property type="entry name" value="CHROMATIN-REMODELING ATPASE INO80"/>
    <property type="match status" value="1"/>
</dbReference>
<dbReference type="GO" id="GO:0016887">
    <property type="term" value="F:ATP hydrolysis activity"/>
    <property type="evidence" value="ECO:0007669"/>
    <property type="project" value="TreeGrafter"/>
</dbReference>